<dbReference type="PANTHER" id="PTHR43189">
    <property type="entry name" value="ZINC-TYPE ALCOHOL DEHYDROGENASE-LIKE PROTEIN C1198.01-RELATED"/>
    <property type="match status" value="1"/>
</dbReference>
<dbReference type="SUPFAM" id="SSF51735">
    <property type="entry name" value="NAD(P)-binding Rossmann-fold domains"/>
    <property type="match status" value="1"/>
</dbReference>
<organism evidence="4 5">
    <name type="scientific">Streptomyces shaanxiensis</name>
    <dbReference type="NCBI Taxonomy" id="653357"/>
    <lineage>
        <taxon>Bacteria</taxon>
        <taxon>Bacillati</taxon>
        <taxon>Actinomycetota</taxon>
        <taxon>Actinomycetes</taxon>
        <taxon>Kitasatosporales</taxon>
        <taxon>Streptomycetaceae</taxon>
        <taxon>Streptomyces</taxon>
    </lineage>
</organism>
<name>A0ABP7VUB8_9ACTN</name>
<evidence type="ECO:0000259" key="2">
    <source>
        <dbReference type="Pfam" id="PF00107"/>
    </source>
</evidence>
<sequence>MRAAITRDGALVVEEVPDPVPQAGQVLVRTLACGICGSDLHALDDPDAFMDIMRRTGGTPHDIRDGIVLGHEFAAEVVDYGPGTVRALPVGTTVCGPPIGFGPQGSGIIGYTPAFPGGFGEYMLLPEAFTMAVPGGLPAEVAALTEPFSVAARAVRRSGMTSGDVAVVLGLGPIGLGVVAVLKAQGHGPVVAVDFSAERRALAERLGADVLIDPAVESPYDRWSSLGVVTGTMDRMAAEYRGLKVRDAVLFECVGAPGMLDQVVRGAPAGSTVVVVGVCLRPDTVDPGVVAHKELDIRGSFGGSPAEYRQTLRDIADGRIDAGVVITGRTGLDGLADAVAELTGGGRHAKITVDPRLVGT</sequence>
<dbReference type="PANTHER" id="PTHR43189:SF1">
    <property type="entry name" value="ZINC-TYPE ALCOHOL DEHYDROGENASE-LIKE PROTEIN C1198.01"/>
    <property type="match status" value="1"/>
</dbReference>
<proteinExistence type="predicted"/>
<dbReference type="Gene3D" id="3.40.50.720">
    <property type="entry name" value="NAD(P)-binding Rossmann-like Domain"/>
    <property type="match status" value="1"/>
</dbReference>
<comment type="caution">
    <text evidence="4">The sequence shown here is derived from an EMBL/GenBank/DDBJ whole genome shotgun (WGS) entry which is preliminary data.</text>
</comment>
<protein>
    <submittedName>
        <fullName evidence="4">Zinc-binding dehydrogenase</fullName>
    </submittedName>
</protein>
<dbReference type="InterPro" id="IPR013154">
    <property type="entry name" value="ADH-like_N"/>
</dbReference>
<dbReference type="Gene3D" id="3.90.180.10">
    <property type="entry name" value="Medium-chain alcohol dehydrogenases, catalytic domain"/>
    <property type="match status" value="1"/>
</dbReference>
<dbReference type="Proteomes" id="UP001499984">
    <property type="component" value="Unassembled WGS sequence"/>
</dbReference>
<keyword evidence="1" id="KW-0560">Oxidoreductase</keyword>
<keyword evidence="5" id="KW-1185">Reference proteome</keyword>
<evidence type="ECO:0000259" key="3">
    <source>
        <dbReference type="Pfam" id="PF08240"/>
    </source>
</evidence>
<reference evidence="5" key="1">
    <citation type="journal article" date="2019" name="Int. J. Syst. Evol. Microbiol.">
        <title>The Global Catalogue of Microorganisms (GCM) 10K type strain sequencing project: providing services to taxonomists for standard genome sequencing and annotation.</title>
        <authorList>
            <consortium name="The Broad Institute Genomics Platform"/>
            <consortium name="The Broad Institute Genome Sequencing Center for Infectious Disease"/>
            <person name="Wu L."/>
            <person name="Ma J."/>
        </authorList>
    </citation>
    <scope>NUCLEOTIDE SEQUENCE [LARGE SCALE GENOMIC DNA]</scope>
    <source>
        <strain evidence="5">JCM 16925</strain>
    </source>
</reference>
<feature type="domain" description="Alcohol dehydrogenase-like C-terminal" evidence="2">
    <location>
        <begin position="173"/>
        <end position="315"/>
    </location>
</feature>
<dbReference type="InterPro" id="IPR013149">
    <property type="entry name" value="ADH-like_C"/>
</dbReference>
<feature type="domain" description="Alcohol dehydrogenase-like N-terminal" evidence="3">
    <location>
        <begin position="23"/>
        <end position="134"/>
    </location>
</feature>
<evidence type="ECO:0000313" key="4">
    <source>
        <dbReference type="EMBL" id="GAA4074767.1"/>
    </source>
</evidence>
<evidence type="ECO:0000313" key="5">
    <source>
        <dbReference type="Proteomes" id="UP001499984"/>
    </source>
</evidence>
<gene>
    <name evidence="4" type="ORF">GCM10022233_60940</name>
</gene>
<evidence type="ECO:0000256" key="1">
    <source>
        <dbReference type="ARBA" id="ARBA00023002"/>
    </source>
</evidence>
<dbReference type="SUPFAM" id="SSF50129">
    <property type="entry name" value="GroES-like"/>
    <property type="match status" value="1"/>
</dbReference>
<dbReference type="Pfam" id="PF00107">
    <property type="entry name" value="ADH_zinc_N"/>
    <property type="match status" value="1"/>
</dbReference>
<accession>A0ABP7VUB8</accession>
<dbReference type="InterPro" id="IPR036291">
    <property type="entry name" value="NAD(P)-bd_dom_sf"/>
</dbReference>
<dbReference type="InterPro" id="IPR011032">
    <property type="entry name" value="GroES-like_sf"/>
</dbReference>
<dbReference type="EMBL" id="BAAAZY010000018">
    <property type="protein sequence ID" value="GAA4074767.1"/>
    <property type="molecule type" value="Genomic_DNA"/>
</dbReference>
<dbReference type="Pfam" id="PF08240">
    <property type="entry name" value="ADH_N"/>
    <property type="match status" value="1"/>
</dbReference>
<dbReference type="RefSeq" id="WP_345017436.1">
    <property type="nucleotide sequence ID" value="NZ_BAAAZY010000018.1"/>
</dbReference>